<dbReference type="GO" id="GO:0006259">
    <property type="term" value="P:DNA metabolic process"/>
    <property type="evidence" value="ECO:0007669"/>
    <property type="project" value="UniProtKB-ARBA"/>
</dbReference>
<organism evidence="2 3">
    <name type="scientific">Cellulosilyticum lentocellum (strain ATCC 49066 / DSM 5427 / NCIMB 11756 / RHM5)</name>
    <name type="common">Clostridium lentocellum</name>
    <dbReference type="NCBI Taxonomy" id="642492"/>
    <lineage>
        <taxon>Bacteria</taxon>
        <taxon>Bacillati</taxon>
        <taxon>Bacillota</taxon>
        <taxon>Clostridia</taxon>
        <taxon>Lachnospirales</taxon>
        <taxon>Cellulosilyticaceae</taxon>
        <taxon>Cellulosilyticum</taxon>
    </lineage>
</organism>
<dbReference type="HOGENOM" id="CLU_118021_0_0_9"/>
<dbReference type="RefSeq" id="WP_013655976.1">
    <property type="nucleotide sequence ID" value="NC_015275.1"/>
</dbReference>
<dbReference type="InterPro" id="IPR006166">
    <property type="entry name" value="ERCC4_domain"/>
</dbReference>
<dbReference type="SUPFAM" id="SSF52980">
    <property type="entry name" value="Restriction endonuclease-like"/>
    <property type="match status" value="1"/>
</dbReference>
<dbReference type="Pfam" id="PF02732">
    <property type="entry name" value="ERCC4"/>
    <property type="match status" value="1"/>
</dbReference>
<proteinExistence type="predicted"/>
<name>F2JQT0_CELLD</name>
<protein>
    <submittedName>
        <fullName evidence="2">ERCC4 domain protein</fullName>
    </submittedName>
</protein>
<dbReference type="EMBL" id="CP002582">
    <property type="protein sequence ID" value="ADZ82675.1"/>
    <property type="molecule type" value="Genomic_DNA"/>
</dbReference>
<gene>
    <name evidence="2" type="ordered locus">Clole_0943</name>
</gene>
<accession>F2JQT0</accession>
<keyword evidence="3" id="KW-1185">Reference proteome</keyword>
<reference evidence="2 3" key="1">
    <citation type="journal article" date="2011" name="J. Bacteriol.">
        <title>Complete genome sequence of the cellulose-degrading bacterium Cellulosilyticum lentocellum.</title>
        <authorList>
            <consortium name="US DOE Joint Genome Institute"/>
            <person name="Miller D.A."/>
            <person name="Suen G."/>
            <person name="Bruce D."/>
            <person name="Copeland A."/>
            <person name="Cheng J.F."/>
            <person name="Detter C."/>
            <person name="Goodwin L.A."/>
            <person name="Han C.S."/>
            <person name="Hauser L.J."/>
            <person name="Land M.L."/>
            <person name="Lapidus A."/>
            <person name="Lucas S."/>
            <person name="Meincke L."/>
            <person name="Pitluck S."/>
            <person name="Tapia R."/>
            <person name="Teshima H."/>
            <person name="Woyke T."/>
            <person name="Fox B.G."/>
            <person name="Angert E.R."/>
            <person name="Currie C.R."/>
        </authorList>
    </citation>
    <scope>NUCLEOTIDE SEQUENCE [LARGE SCALE GENOMIC DNA]</scope>
    <source>
        <strain evidence="3">ATCC 49066 / DSM 5427 / NCIMB 11756 / RHM5</strain>
    </source>
</reference>
<dbReference type="AlphaFoldDB" id="F2JQT0"/>
<evidence type="ECO:0000313" key="2">
    <source>
        <dbReference type="EMBL" id="ADZ82675.1"/>
    </source>
</evidence>
<dbReference type="KEGG" id="cle:Clole_0943"/>
<dbReference type="GO" id="GO:0003677">
    <property type="term" value="F:DNA binding"/>
    <property type="evidence" value="ECO:0007669"/>
    <property type="project" value="InterPro"/>
</dbReference>
<sequence length="174" mass="20666">MYRYTDKEITEIIKSAKVVVDTREQKCDHILKYFDSKKIPYVREKLEYGDFTLKVEAPSVARDFYFGDILTIERKANLNELSGNLAHERERMIKEFSRVRGQLILLIENATYDDIVNHNYTTQYKPKSFIATLKTFENRFGFSTHYQKDSKYTGHYIYQTLIYALRNKLKEGAF</sequence>
<evidence type="ECO:0000313" key="3">
    <source>
        <dbReference type="Proteomes" id="UP000008467"/>
    </source>
</evidence>
<dbReference type="Proteomes" id="UP000008467">
    <property type="component" value="Chromosome"/>
</dbReference>
<dbReference type="eggNOG" id="ENOG503001F">
    <property type="taxonomic scope" value="Bacteria"/>
</dbReference>
<dbReference type="InterPro" id="IPR011335">
    <property type="entry name" value="Restrct_endonuc-II-like"/>
</dbReference>
<evidence type="ECO:0000259" key="1">
    <source>
        <dbReference type="Pfam" id="PF02732"/>
    </source>
</evidence>
<dbReference type="STRING" id="642492.Clole_0943"/>
<feature type="domain" description="ERCC4" evidence="1">
    <location>
        <begin position="20"/>
        <end position="159"/>
    </location>
</feature>
<dbReference type="GO" id="GO:0004518">
    <property type="term" value="F:nuclease activity"/>
    <property type="evidence" value="ECO:0007669"/>
    <property type="project" value="InterPro"/>
</dbReference>
<dbReference type="Gene3D" id="3.40.50.10130">
    <property type="match status" value="1"/>
</dbReference>